<proteinExistence type="predicted"/>
<reference evidence="2" key="1">
    <citation type="journal article" date="2022" name="G3 (Bethesda)">
        <title>High quality genome of the basidiomycete yeast Dioszegia hungarica PDD-24b-2 isolated from cloud water.</title>
        <authorList>
            <person name="Jarrige D."/>
            <person name="Haridas S."/>
            <person name="Bleykasten-Grosshans C."/>
            <person name="Joly M."/>
            <person name="Nadalig T."/>
            <person name="Sancelme M."/>
            <person name="Vuilleumier S."/>
            <person name="Grigoriev I.V."/>
            <person name="Amato P."/>
            <person name="Bringel F."/>
        </authorList>
    </citation>
    <scope>NUCLEOTIDE SEQUENCE</scope>
    <source>
        <strain evidence="2">PDD-24b-2</strain>
    </source>
</reference>
<sequence>MLLPSVALLLTALAASAELNNRQASSAASSAASNNPSPSVITRSIFPGGVADNNIQEESTIPIECLNGCWPLASPYAYCFLFSKYPNGQAIPASVCDGLCNQTYYDGLSQCLNCIVANGNERPLGYSTNTSITAFPTRSAVPGTSLIDMTNPNGPIDAAQADGWLRNVTNMCSTKGKALTGATSVTAIPTTTGIYKTSWTKGETIDRPQWTGLTQYPPPVATYTLNTTIVTRPASTGATGSGSGGTSASAASAVAASQSSKAAGTYTKQERSAGWTLAGALLALALL</sequence>
<evidence type="ECO:0000313" key="3">
    <source>
        <dbReference type="Proteomes" id="UP001164286"/>
    </source>
</evidence>
<evidence type="ECO:0000313" key="2">
    <source>
        <dbReference type="EMBL" id="KAI9632816.1"/>
    </source>
</evidence>
<dbReference type="GeneID" id="77727279"/>
<gene>
    <name evidence="2" type="ORF">MKK02DRAFT_30546</name>
</gene>
<evidence type="ECO:0000256" key="1">
    <source>
        <dbReference type="SAM" id="SignalP"/>
    </source>
</evidence>
<dbReference type="RefSeq" id="XP_052942593.1">
    <property type="nucleotide sequence ID" value="XM_053088074.1"/>
</dbReference>
<protein>
    <submittedName>
        <fullName evidence="2">Uncharacterized protein</fullName>
    </submittedName>
</protein>
<comment type="caution">
    <text evidence="2">The sequence shown here is derived from an EMBL/GenBank/DDBJ whole genome shotgun (WGS) entry which is preliminary data.</text>
</comment>
<dbReference type="EMBL" id="JAKWFO010000014">
    <property type="protein sequence ID" value="KAI9632816.1"/>
    <property type="molecule type" value="Genomic_DNA"/>
</dbReference>
<keyword evidence="1" id="KW-0732">Signal</keyword>
<dbReference type="Proteomes" id="UP001164286">
    <property type="component" value="Unassembled WGS sequence"/>
</dbReference>
<name>A0AA38H4V5_9TREE</name>
<feature type="chain" id="PRO_5041259593" evidence="1">
    <location>
        <begin position="18"/>
        <end position="287"/>
    </location>
</feature>
<organism evidence="2 3">
    <name type="scientific">Dioszegia hungarica</name>
    <dbReference type="NCBI Taxonomy" id="4972"/>
    <lineage>
        <taxon>Eukaryota</taxon>
        <taxon>Fungi</taxon>
        <taxon>Dikarya</taxon>
        <taxon>Basidiomycota</taxon>
        <taxon>Agaricomycotina</taxon>
        <taxon>Tremellomycetes</taxon>
        <taxon>Tremellales</taxon>
        <taxon>Bulleribasidiaceae</taxon>
        <taxon>Dioszegia</taxon>
    </lineage>
</organism>
<keyword evidence="3" id="KW-1185">Reference proteome</keyword>
<dbReference type="AlphaFoldDB" id="A0AA38H4V5"/>
<accession>A0AA38H4V5</accession>
<feature type="signal peptide" evidence="1">
    <location>
        <begin position="1"/>
        <end position="17"/>
    </location>
</feature>